<feature type="active site" description="Pros-phosphohistidine intermediate" evidence="12">
    <location>
        <position position="121"/>
    </location>
</feature>
<dbReference type="NCBIfam" id="NF001908">
    <property type="entry name" value="PRK00668.1"/>
    <property type="match status" value="1"/>
</dbReference>
<evidence type="ECO:0000256" key="13">
    <source>
        <dbReference type="RuleBase" id="RU004011"/>
    </source>
</evidence>
<dbReference type="PANTHER" id="PTHR11349">
    <property type="entry name" value="NUCLEOSIDE DIPHOSPHATE KINASE"/>
    <property type="match status" value="1"/>
</dbReference>
<evidence type="ECO:0000256" key="6">
    <source>
        <dbReference type="ARBA" id="ARBA00022723"/>
    </source>
</evidence>
<evidence type="ECO:0000256" key="1">
    <source>
        <dbReference type="ARBA" id="ARBA00001946"/>
    </source>
</evidence>
<keyword evidence="7" id="KW-0547">Nucleotide-binding</keyword>
<keyword evidence="11" id="KW-0546">Nucleotide metabolism</keyword>
<feature type="binding site" evidence="12">
    <location>
        <position position="59"/>
    </location>
    <ligand>
        <name>ATP</name>
        <dbReference type="ChEBI" id="CHEBI:30616"/>
    </ligand>
</feature>
<keyword evidence="9" id="KW-0067">ATP-binding</keyword>
<dbReference type="GO" id="GO:0006183">
    <property type="term" value="P:GTP biosynthetic process"/>
    <property type="evidence" value="ECO:0007669"/>
    <property type="project" value="InterPro"/>
</dbReference>
<evidence type="ECO:0000256" key="10">
    <source>
        <dbReference type="ARBA" id="ARBA00022842"/>
    </source>
</evidence>
<evidence type="ECO:0000256" key="5">
    <source>
        <dbReference type="ARBA" id="ARBA00022679"/>
    </source>
</evidence>
<feature type="binding site" evidence="12">
    <location>
        <position position="11"/>
    </location>
    <ligand>
        <name>ATP</name>
        <dbReference type="ChEBI" id="CHEBI:30616"/>
    </ligand>
</feature>
<dbReference type="GO" id="GO:0046872">
    <property type="term" value="F:metal ion binding"/>
    <property type="evidence" value="ECO:0007669"/>
    <property type="project" value="UniProtKB-KW"/>
</dbReference>
<evidence type="ECO:0000256" key="2">
    <source>
        <dbReference type="ARBA" id="ARBA00008142"/>
    </source>
</evidence>
<dbReference type="Gene3D" id="3.30.70.141">
    <property type="entry name" value="Nucleoside diphosphate kinase-like domain"/>
    <property type="match status" value="1"/>
</dbReference>
<dbReference type="InterPro" id="IPR036850">
    <property type="entry name" value="NDK-like_dom_sf"/>
</dbReference>
<feature type="binding site" evidence="12">
    <location>
        <position position="104"/>
    </location>
    <ligand>
        <name>ATP</name>
        <dbReference type="ChEBI" id="CHEBI:30616"/>
    </ligand>
</feature>
<dbReference type="PRINTS" id="PR01243">
    <property type="entry name" value="NUCDPKINASE"/>
</dbReference>
<dbReference type="PATRIC" id="fig|1423769.4.peg.3089"/>
<dbReference type="PROSITE" id="PS51374">
    <property type="entry name" value="NDPK_LIKE"/>
    <property type="match status" value="1"/>
</dbReference>
<dbReference type="SUPFAM" id="SSF54919">
    <property type="entry name" value="Nucleoside diphosphate kinase, NDK"/>
    <property type="match status" value="1"/>
</dbReference>
<comment type="similarity">
    <text evidence="2 12 13">Belongs to the NDK family.</text>
</comment>
<dbReference type="OrthoDB" id="9801161at2"/>
<sequence length="140" mass="15466">MSEESTLILVKPDGVKSGHIGDVITRLENRRYTITALKVIQATPELLQAHYAQLVDKPFYPGIEAFMMETPMVAIVATGVDVINSFRKMVGPTKPEDAMPGTIRGDFGRAWGTQPIKNVVHSSDSPESAAREIKIWFPEL</sequence>
<feature type="binding site" evidence="12">
    <location>
        <position position="118"/>
    </location>
    <ligand>
        <name>ATP</name>
        <dbReference type="ChEBI" id="CHEBI:30616"/>
    </ligand>
</feature>
<accession>A0A0R1PX31</accession>
<dbReference type="AlphaFoldDB" id="A0A0R1PX31"/>
<dbReference type="CDD" id="cd04413">
    <property type="entry name" value="NDPk_I"/>
    <property type="match status" value="1"/>
</dbReference>
<comment type="cofactor">
    <cofactor evidence="1">
        <name>Mg(2+)</name>
        <dbReference type="ChEBI" id="CHEBI:18420"/>
    </cofactor>
</comment>
<dbReference type="Pfam" id="PF00334">
    <property type="entry name" value="NDK"/>
    <property type="match status" value="1"/>
</dbReference>
<keyword evidence="6" id="KW-0479">Metal-binding</keyword>
<keyword evidence="16" id="KW-1185">Reference proteome</keyword>
<evidence type="ECO:0000256" key="11">
    <source>
        <dbReference type="ARBA" id="ARBA00023080"/>
    </source>
</evidence>
<feature type="binding site" evidence="12">
    <location>
        <position position="93"/>
    </location>
    <ligand>
        <name>ATP</name>
        <dbReference type="ChEBI" id="CHEBI:30616"/>
    </ligand>
</feature>
<dbReference type="Proteomes" id="UP000051790">
    <property type="component" value="Unassembled WGS sequence"/>
</dbReference>
<dbReference type="EMBL" id="AZEU01000322">
    <property type="protein sequence ID" value="KRL37111.1"/>
    <property type="molecule type" value="Genomic_DNA"/>
</dbReference>
<feature type="binding site" evidence="12">
    <location>
        <position position="87"/>
    </location>
    <ligand>
        <name>ATP</name>
        <dbReference type="ChEBI" id="CHEBI:30616"/>
    </ligand>
</feature>
<dbReference type="SMART" id="SM00562">
    <property type="entry name" value="NDK"/>
    <property type="match status" value="1"/>
</dbReference>
<evidence type="ECO:0000256" key="3">
    <source>
        <dbReference type="ARBA" id="ARBA00012966"/>
    </source>
</evidence>
<dbReference type="GO" id="GO:0004550">
    <property type="term" value="F:nucleoside diphosphate kinase activity"/>
    <property type="evidence" value="ECO:0007669"/>
    <property type="project" value="UniProtKB-EC"/>
</dbReference>
<dbReference type="RefSeq" id="WP_054717754.1">
    <property type="nucleotide sequence ID" value="NZ_AZEU01000322.1"/>
</dbReference>
<keyword evidence="8 15" id="KW-0418">Kinase</keyword>
<evidence type="ECO:0000256" key="12">
    <source>
        <dbReference type="PROSITE-ProRule" id="PRU00706"/>
    </source>
</evidence>
<evidence type="ECO:0000256" key="4">
    <source>
        <dbReference type="ARBA" id="ARBA00017632"/>
    </source>
</evidence>
<dbReference type="InterPro" id="IPR001564">
    <property type="entry name" value="Nucleoside_diP_kinase"/>
</dbReference>
<protein>
    <recommendedName>
        <fullName evidence="4">Nucleoside diphosphate kinase</fullName>
        <ecNumber evidence="3">2.7.4.6</ecNumber>
    </recommendedName>
</protein>
<keyword evidence="10" id="KW-0460">Magnesium</keyword>
<evidence type="ECO:0000313" key="15">
    <source>
        <dbReference type="EMBL" id="KRL37111.1"/>
    </source>
</evidence>
<proteinExistence type="inferred from homology"/>
<dbReference type="InterPro" id="IPR034907">
    <property type="entry name" value="NDK-like_dom"/>
</dbReference>
<evidence type="ECO:0000256" key="7">
    <source>
        <dbReference type="ARBA" id="ARBA00022741"/>
    </source>
</evidence>
<evidence type="ECO:0000313" key="16">
    <source>
        <dbReference type="Proteomes" id="UP000051790"/>
    </source>
</evidence>
<comment type="caution">
    <text evidence="15">The sequence shown here is derived from an EMBL/GenBank/DDBJ whole genome shotgun (WGS) entry which is preliminary data.</text>
</comment>
<name>A0A0R1PX31_9LACO</name>
<dbReference type="GO" id="GO:0006228">
    <property type="term" value="P:UTP biosynthetic process"/>
    <property type="evidence" value="ECO:0007669"/>
    <property type="project" value="InterPro"/>
</dbReference>
<dbReference type="GO" id="GO:0006241">
    <property type="term" value="P:CTP biosynthetic process"/>
    <property type="evidence" value="ECO:0007669"/>
    <property type="project" value="InterPro"/>
</dbReference>
<gene>
    <name evidence="15" type="ORF">FD01_GL002864</name>
</gene>
<dbReference type="GO" id="GO:0005524">
    <property type="term" value="F:ATP binding"/>
    <property type="evidence" value="ECO:0007669"/>
    <property type="project" value="UniProtKB-KW"/>
</dbReference>
<dbReference type="FunFam" id="3.30.70.141:FF:000003">
    <property type="entry name" value="Nucleoside diphosphate kinase"/>
    <property type="match status" value="1"/>
</dbReference>
<evidence type="ECO:0000256" key="9">
    <source>
        <dbReference type="ARBA" id="ARBA00022840"/>
    </source>
</evidence>
<keyword evidence="5" id="KW-0808">Transferase</keyword>
<evidence type="ECO:0000256" key="8">
    <source>
        <dbReference type="ARBA" id="ARBA00022777"/>
    </source>
</evidence>
<reference evidence="15 16" key="1">
    <citation type="journal article" date="2015" name="Genome Announc.">
        <title>Expanding the biotechnology potential of lactobacilli through comparative genomics of 213 strains and associated genera.</title>
        <authorList>
            <person name="Sun Z."/>
            <person name="Harris H.M."/>
            <person name="McCann A."/>
            <person name="Guo C."/>
            <person name="Argimon S."/>
            <person name="Zhang W."/>
            <person name="Yang X."/>
            <person name="Jeffery I.B."/>
            <person name="Cooney J.C."/>
            <person name="Kagawa T.F."/>
            <person name="Liu W."/>
            <person name="Song Y."/>
            <person name="Salvetti E."/>
            <person name="Wrobel A."/>
            <person name="Rasinkangas P."/>
            <person name="Parkhill J."/>
            <person name="Rea M.C."/>
            <person name="O'Sullivan O."/>
            <person name="Ritari J."/>
            <person name="Douillard F.P."/>
            <person name="Paul Ross R."/>
            <person name="Yang R."/>
            <person name="Briner A.E."/>
            <person name="Felis G.E."/>
            <person name="de Vos W.M."/>
            <person name="Barrangou R."/>
            <person name="Klaenhammer T.R."/>
            <person name="Caufield P.W."/>
            <person name="Cui Y."/>
            <person name="Zhang H."/>
            <person name="O'Toole P.W."/>
        </authorList>
    </citation>
    <scope>NUCLEOTIDE SEQUENCE [LARGE SCALE GENOMIC DNA]</scope>
    <source>
        <strain evidence="15 16">DSM 13343</strain>
    </source>
</reference>
<dbReference type="EC" id="2.7.4.6" evidence="3"/>
<feature type="domain" description="Nucleoside diphosphate kinase-like" evidence="14">
    <location>
        <begin position="3"/>
        <end position="140"/>
    </location>
</feature>
<organism evidence="15 16">
    <name type="scientific">Lacticaseibacillus manihotivorans DSM 13343 = JCM 12514</name>
    <dbReference type="NCBI Taxonomy" id="1423769"/>
    <lineage>
        <taxon>Bacteria</taxon>
        <taxon>Bacillati</taxon>
        <taxon>Bacillota</taxon>
        <taxon>Bacilli</taxon>
        <taxon>Lactobacillales</taxon>
        <taxon>Lactobacillaceae</taxon>
        <taxon>Lacticaseibacillus</taxon>
    </lineage>
</organism>
<evidence type="ECO:0000259" key="14">
    <source>
        <dbReference type="SMART" id="SM00562"/>
    </source>
</evidence>